<sequence length="202" mass="22140">MAVYERGKVLFHVKDTVISSTHTGDMVASIKVVECDPTTSVLLVIPAGGPEDPALHDGPVMVDYIAINNTTELKADQRTRSVELSEFPLTDHPELPPAFSLTVHLGRSVVYWAFMAAYTSAMSKFHDHQFAVEDLVNSMINEDSDDEDEDTDGNSDDMDIKAEPGADRVQSISGKLSAELLAFRVLVVAIRAEIVVLIVRRV</sequence>
<organism evidence="2 3">
    <name type="scientific">Lentinus tigrinus ALCF2SS1-6</name>
    <dbReference type="NCBI Taxonomy" id="1328759"/>
    <lineage>
        <taxon>Eukaryota</taxon>
        <taxon>Fungi</taxon>
        <taxon>Dikarya</taxon>
        <taxon>Basidiomycota</taxon>
        <taxon>Agaricomycotina</taxon>
        <taxon>Agaricomycetes</taxon>
        <taxon>Polyporales</taxon>
        <taxon>Polyporaceae</taxon>
        <taxon>Lentinus</taxon>
    </lineage>
</organism>
<evidence type="ECO:0000256" key="1">
    <source>
        <dbReference type="SAM" id="MobiDB-lite"/>
    </source>
</evidence>
<dbReference type="AlphaFoldDB" id="A0A5C2RMF3"/>
<name>A0A5C2RMF3_9APHY</name>
<dbReference type="Proteomes" id="UP000313359">
    <property type="component" value="Unassembled WGS sequence"/>
</dbReference>
<proteinExistence type="predicted"/>
<gene>
    <name evidence="2" type="ORF">L227DRAFT_568690</name>
</gene>
<protein>
    <submittedName>
        <fullName evidence="2">Uncharacterized protein</fullName>
    </submittedName>
</protein>
<dbReference type="EMBL" id="ML122378">
    <property type="protein sequence ID" value="RPD52280.1"/>
    <property type="molecule type" value="Genomic_DNA"/>
</dbReference>
<reference evidence="2" key="1">
    <citation type="journal article" date="2018" name="Genome Biol. Evol.">
        <title>Genomics and development of Lentinus tigrinus, a white-rot wood-decaying mushroom with dimorphic fruiting bodies.</title>
        <authorList>
            <person name="Wu B."/>
            <person name="Xu Z."/>
            <person name="Knudson A."/>
            <person name="Carlson A."/>
            <person name="Chen N."/>
            <person name="Kovaka S."/>
            <person name="LaButti K."/>
            <person name="Lipzen A."/>
            <person name="Pennachio C."/>
            <person name="Riley R."/>
            <person name="Schakwitz W."/>
            <person name="Umezawa K."/>
            <person name="Ohm R.A."/>
            <person name="Grigoriev I.V."/>
            <person name="Nagy L.G."/>
            <person name="Gibbons J."/>
            <person name="Hibbett D."/>
        </authorList>
    </citation>
    <scope>NUCLEOTIDE SEQUENCE [LARGE SCALE GENOMIC DNA]</scope>
    <source>
        <strain evidence="2">ALCF2SS1-6</strain>
    </source>
</reference>
<evidence type="ECO:0000313" key="2">
    <source>
        <dbReference type="EMBL" id="RPD52280.1"/>
    </source>
</evidence>
<feature type="compositionally biased region" description="Acidic residues" evidence="1">
    <location>
        <begin position="142"/>
        <end position="157"/>
    </location>
</feature>
<feature type="region of interest" description="Disordered" evidence="1">
    <location>
        <begin position="142"/>
        <end position="166"/>
    </location>
</feature>
<accession>A0A5C2RMF3</accession>
<evidence type="ECO:0000313" key="3">
    <source>
        <dbReference type="Proteomes" id="UP000313359"/>
    </source>
</evidence>
<keyword evidence="3" id="KW-1185">Reference proteome</keyword>